<dbReference type="PANTHER" id="PTHR43540:SF3">
    <property type="entry name" value="ENTEROBACTIN SYNTHASE COMPONENT B"/>
    <property type="match status" value="1"/>
</dbReference>
<evidence type="ECO:0000313" key="4">
    <source>
        <dbReference type="Proteomes" id="UP000832041"/>
    </source>
</evidence>
<dbReference type="SUPFAM" id="SSF52499">
    <property type="entry name" value="Isochorismatase-like hydrolases"/>
    <property type="match status" value="1"/>
</dbReference>
<dbReference type="PIRSF" id="PIRSF001111">
    <property type="entry name" value="Isochorismatase"/>
    <property type="match status" value="1"/>
</dbReference>
<evidence type="ECO:0000313" key="3">
    <source>
        <dbReference type="EMBL" id="UPT22067.1"/>
    </source>
</evidence>
<dbReference type="Pfam" id="PF00857">
    <property type="entry name" value="Isochorismatase"/>
    <property type="match status" value="1"/>
</dbReference>
<gene>
    <name evidence="3" type="ORF">FOF52_14760</name>
</gene>
<accession>A0ABY4L7L4</accession>
<evidence type="ECO:0000256" key="1">
    <source>
        <dbReference type="ARBA" id="ARBA00022801"/>
    </source>
</evidence>
<keyword evidence="1" id="KW-0378">Hydrolase</keyword>
<dbReference type="PANTHER" id="PTHR43540">
    <property type="entry name" value="PEROXYUREIDOACRYLATE/UREIDOACRYLATE AMIDOHYDROLASE-RELATED"/>
    <property type="match status" value="1"/>
</dbReference>
<dbReference type="InterPro" id="IPR036380">
    <property type="entry name" value="Isochorismatase-like_sf"/>
</dbReference>
<dbReference type="InterPro" id="IPR016291">
    <property type="entry name" value="Isochorismatase"/>
</dbReference>
<dbReference type="EMBL" id="CP051627">
    <property type="protein sequence ID" value="UPT22067.1"/>
    <property type="molecule type" value="Genomic_DNA"/>
</dbReference>
<feature type="domain" description="Isochorismatase-like" evidence="2">
    <location>
        <begin position="33"/>
        <end position="205"/>
    </location>
</feature>
<dbReference type="Gene3D" id="3.40.50.850">
    <property type="entry name" value="Isochorismatase-like"/>
    <property type="match status" value="1"/>
</dbReference>
<dbReference type="InterPro" id="IPR000868">
    <property type="entry name" value="Isochorismatase-like_dom"/>
</dbReference>
<keyword evidence="4" id="KW-1185">Reference proteome</keyword>
<dbReference type="Proteomes" id="UP000832041">
    <property type="component" value="Chromosome"/>
</dbReference>
<organism evidence="3 4">
    <name type="scientific">Thermobifida alba</name>
    <name type="common">Thermomonospora alba</name>
    <dbReference type="NCBI Taxonomy" id="53522"/>
    <lineage>
        <taxon>Bacteria</taxon>
        <taxon>Bacillati</taxon>
        <taxon>Actinomycetota</taxon>
        <taxon>Actinomycetes</taxon>
        <taxon>Streptosporangiales</taxon>
        <taxon>Nocardiopsidaceae</taxon>
        <taxon>Thermobifida</taxon>
    </lineage>
</organism>
<reference evidence="3 4" key="1">
    <citation type="submission" date="2020-04" db="EMBL/GenBank/DDBJ databases">
        <title>Thermobifida alba genome sequencing and assembly.</title>
        <authorList>
            <person name="Luzics S."/>
            <person name="Horvath B."/>
            <person name="Nagy I."/>
            <person name="Toth A."/>
            <person name="Nagy I."/>
            <person name="Kukolya J."/>
        </authorList>
    </citation>
    <scope>NUCLEOTIDE SEQUENCE [LARGE SCALE GENOMIC DNA]</scope>
    <source>
        <strain evidence="3 4">DSM 43795</strain>
    </source>
</reference>
<dbReference type="RefSeq" id="WP_248590550.1">
    <property type="nucleotide sequence ID" value="NZ_BAABEB010000005.1"/>
</dbReference>
<dbReference type="PRINTS" id="PR01398">
    <property type="entry name" value="ISCHRISMTASE"/>
</dbReference>
<protein>
    <submittedName>
        <fullName evidence="3">Isochorismatase family protein</fullName>
    </submittedName>
</protein>
<name>A0ABY4L7L4_THEAE</name>
<proteinExistence type="predicted"/>
<evidence type="ECO:0000259" key="2">
    <source>
        <dbReference type="Pfam" id="PF00857"/>
    </source>
</evidence>
<sequence>MTGIPPIRPYPLPEADGLPANTACWTVDPDRAVLLVHDMQRFFLRPFDSAGEPCRTLLRNCVALRERCAALGVPVAYTTQPGNMTDEQRGLLKDFWGPGMSAVPQDRAVVEPLAPAPGDWVLTKWRYSAFHRSDLLELMRAHHRDQLVVCGVYAHVGVLMTAVDAFTHDIRPFLPADAVADFSAEYHHMALEYAAQRCAVVTSTAALLAALGSAVLDSPELAVEART</sequence>
<dbReference type="InterPro" id="IPR050272">
    <property type="entry name" value="Isochorismatase-like_hydrls"/>
</dbReference>